<proteinExistence type="predicted"/>
<organism evidence="3 4">
    <name type="scientific">Orbilia oligospora</name>
    <name type="common">Nematode-trapping fungus</name>
    <name type="synonym">Arthrobotrys oligospora</name>
    <dbReference type="NCBI Taxonomy" id="2813651"/>
    <lineage>
        <taxon>Eukaryota</taxon>
        <taxon>Fungi</taxon>
        <taxon>Dikarya</taxon>
        <taxon>Ascomycota</taxon>
        <taxon>Pezizomycotina</taxon>
        <taxon>Orbiliomycetes</taxon>
        <taxon>Orbiliales</taxon>
        <taxon>Orbiliaceae</taxon>
        <taxon>Orbilia</taxon>
    </lineage>
</organism>
<dbReference type="EMBL" id="JAABOJ010000002">
    <property type="protein sequence ID" value="KAF3289314.1"/>
    <property type="molecule type" value="Genomic_DNA"/>
</dbReference>
<keyword evidence="2" id="KW-0812">Transmembrane</keyword>
<name>A0A7C8RNM8_ORBOL</name>
<evidence type="ECO:0000313" key="3">
    <source>
        <dbReference type="EMBL" id="KAF3289314.1"/>
    </source>
</evidence>
<gene>
    <name evidence="3" type="ORF">TWF970_003094</name>
</gene>
<dbReference type="OrthoDB" id="5428721at2759"/>
<comment type="caution">
    <text evidence="3">The sequence shown here is derived from an EMBL/GenBank/DDBJ whole genome shotgun (WGS) entry which is preliminary data.</text>
</comment>
<feature type="region of interest" description="Disordered" evidence="1">
    <location>
        <begin position="47"/>
        <end position="69"/>
    </location>
</feature>
<evidence type="ECO:0000313" key="4">
    <source>
        <dbReference type="Proteomes" id="UP000474640"/>
    </source>
</evidence>
<dbReference type="AlphaFoldDB" id="A0A7C8RNM8"/>
<protein>
    <submittedName>
        <fullName evidence="3">Uncharacterized protein</fullName>
    </submittedName>
</protein>
<sequence length="244" mass="26890">MAESKKQKRLVASHLLQGKTVHYDTFTAGRASNRWPTHLVNQAGIGPEINQAKPRPNDDHVAGPSTTARASIQRPTIRRNGSFCSTCSECGDSSEEEGFPPQKLAKPGLFPQNSWSSVLVEDGSDEELANSNGLEFGGNSIDDDMMSDCDCCQCAGCHHGVFPNPPTQRRLIPLDDDQEEVRAQIDRIDDEERRGDMMNAFLIYLAISIFVVMLRAIPELFSTFFGWDAWTGGDDLGVEDGIIE</sequence>
<dbReference type="Proteomes" id="UP000474640">
    <property type="component" value="Unassembled WGS sequence"/>
</dbReference>
<feature type="transmembrane region" description="Helical" evidence="2">
    <location>
        <begin position="197"/>
        <end position="217"/>
    </location>
</feature>
<keyword evidence="2" id="KW-1133">Transmembrane helix</keyword>
<reference evidence="3 4" key="1">
    <citation type="submission" date="2020-01" db="EMBL/GenBank/DDBJ databases">
        <authorList>
            <person name="Palmer J.M."/>
        </authorList>
    </citation>
    <scope>NUCLEOTIDE SEQUENCE [LARGE SCALE GENOMIC DNA]</scope>
    <source>
        <strain evidence="3 4">TWF970</strain>
    </source>
</reference>
<accession>A0A7C8RNM8</accession>
<evidence type="ECO:0000256" key="1">
    <source>
        <dbReference type="SAM" id="MobiDB-lite"/>
    </source>
</evidence>
<evidence type="ECO:0000256" key="2">
    <source>
        <dbReference type="SAM" id="Phobius"/>
    </source>
</evidence>
<keyword evidence="2" id="KW-0472">Membrane</keyword>